<dbReference type="EMBL" id="BEGY01000020">
    <property type="protein sequence ID" value="GAX76828.1"/>
    <property type="molecule type" value="Genomic_DNA"/>
</dbReference>
<feature type="chain" id="PRO_5012716077" description="Nucleotide-diphospho-sugar transferase domain-containing protein" evidence="1">
    <location>
        <begin position="20"/>
        <end position="1173"/>
    </location>
</feature>
<keyword evidence="1" id="KW-0732">Signal</keyword>
<comment type="caution">
    <text evidence="2">The sequence shown here is derived from an EMBL/GenBank/DDBJ whole genome shotgun (WGS) entry which is preliminary data.</text>
</comment>
<protein>
    <recommendedName>
        <fullName evidence="4">Nucleotide-diphospho-sugar transferase domain-containing protein</fullName>
    </recommendedName>
</protein>
<proteinExistence type="predicted"/>
<organism evidence="2 3">
    <name type="scientific">Chlamydomonas eustigma</name>
    <dbReference type="NCBI Taxonomy" id="1157962"/>
    <lineage>
        <taxon>Eukaryota</taxon>
        <taxon>Viridiplantae</taxon>
        <taxon>Chlorophyta</taxon>
        <taxon>core chlorophytes</taxon>
        <taxon>Chlorophyceae</taxon>
        <taxon>CS clade</taxon>
        <taxon>Chlamydomonadales</taxon>
        <taxon>Chlamydomonadaceae</taxon>
        <taxon>Chlamydomonas</taxon>
    </lineage>
</organism>
<reference evidence="2 3" key="1">
    <citation type="submission" date="2017-08" db="EMBL/GenBank/DDBJ databases">
        <title>Acidophilic green algal genome provides insights into adaptation to an acidic environment.</title>
        <authorList>
            <person name="Hirooka S."/>
            <person name="Hirose Y."/>
            <person name="Kanesaki Y."/>
            <person name="Higuchi S."/>
            <person name="Fujiwara T."/>
            <person name="Onuma R."/>
            <person name="Era A."/>
            <person name="Ohbayashi R."/>
            <person name="Uzuka A."/>
            <person name="Nozaki H."/>
            <person name="Yoshikawa H."/>
            <person name="Miyagishima S.Y."/>
        </authorList>
    </citation>
    <scope>NUCLEOTIDE SEQUENCE [LARGE SCALE GENOMIC DNA]</scope>
    <source>
        <strain evidence="2 3">NIES-2499</strain>
    </source>
</reference>
<feature type="signal peptide" evidence="1">
    <location>
        <begin position="1"/>
        <end position="19"/>
    </location>
</feature>
<keyword evidence="3" id="KW-1185">Reference proteome</keyword>
<accession>A0A250X175</accession>
<sequence>MNLGLIAFICLILFSLTEAQGKLVECLLNNSFCSKGILSGRFVGDIRSSSGLRAALDATSYQNEVIITLTSKSYERHVIQLRLDLLSLGIEHLMVLAPDEAECESYLAEVTKASSNRGKKEGLPKSFKGLNSWWRWWNSMETWDVKGIWSRARGSKKQEVARSRPSPSSEASPHHNLIAASSCAWDSSPLHPRSFFIHSGPRMWHHRWRTVARSVHMGFNVMTLDSDMIVLRNPYPLLKSPPFSNAVMLVVDEGPCYVNGGWMYIQGARSAGPTAWVLAQSVDIPLRWMDDEFTFLQSQGVMKYNSLQMCSTLDQALIADPLRSAMSGRISYGMAVAMCRSEDLSSMAASSSASHTENNQAEALNTTPSALEEGDRSESPPVQMTTSEAYLQYLRQLNCSALETSFHAPPPIDWWFSQGNRGKPSREASQKWVGSSGEPLLLLDSYMTTGRVATLIVPRESSEPGQLECMSRFYPEKRGDYSLVFWKQLEEDCQDCPLLPDSDGTLYKTEGMSHESDEFNLQSEGKQRLLSLLDMSGQASTTNERLDAHVATSSVSGNIGNDDRVLPRLSDKLLTETLMYVPPYVVASGINVNNGLASPLTDTEGPHQVFVHSHFYGHLMRATPSSKMAIRKVLGRYHWGRSGSPHHEYQSGRRPQRLLALSPDIDLSLTRNATEYSIVLLGLIQVAAAMGRAFVLPDLPCHTTWLHRHPEEAVQTCQVTETAQVASELPEKVPPMHLVDGAIPYAYPYRLSIIDEEHLDLPGEMGREARRELLSDKTVHEFSSLLTGFSALTGSGSRLRGKTALAGLDISVQGVHKQRLLGVETSSAGTTTQPEHVGALRRSYRVSLIPGWDDACMRGVSPLTGQDGRSDVAAAAAVRDILLPVEGILEAEFFQNWLPNMVPDLLVASSNTLTSSSERDAMISSQAYQRLTILKLGSPKAGDLRREQIPRMQHHAQSSLLDSLVLLDVGGIISRDGKIMDSGLSAGKDDPILFLGHPVLLTTTQKEPRGHGTVGGAEKLRVWELDDKYTMRHRIAHERSGPFSDVVSVGEELKVDPVGISKKLVSSRDMGIDELDVLSDGRKRDIDFWNINETQRRSFASGQDKTREESSLSPLVRFMSECRVLHEDTLKAGSKPLLGAGLTVNHVGSPGVIKGGDLYFVVDVKLAGKEPRG</sequence>
<dbReference type="Proteomes" id="UP000232323">
    <property type="component" value="Unassembled WGS sequence"/>
</dbReference>
<name>A0A250X175_9CHLO</name>
<evidence type="ECO:0000256" key="1">
    <source>
        <dbReference type="SAM" id="SignalP"/>
    </source>
</evidence>
<evidence type="ECO:0000313" key="3">
    <source>
        <dbReference type="Proteomes" id="UP000232323"/>
    </source>
</evidence>
<evidence type="ECO:0000313" key="2">
    <source>
        <dbReference type="EMBL" id="GAX76828.1"/>
    </source>
</evidence>
<dbReference type="OrthoDB" id="523829at2759"/>
<gene>
    <name evidence="2" type="ORF">CEUSTIGMA_g4274.t1</name>
</gene>
<evidence type="ECO:0008006" key="4">
    <source>
        <dbReference type="Google" id="ProtNLM"/>
    </source>
</evidence>
<dbReference type="AlphaFoldDB" id="A0A250X175"/>